<dbReference type="RefSeq" id="XP_028887612.1">
    <property type="nucleotide sequence ID" value="XM_029021104.1"/>
</dbReference>
<dbReference type="Gene3D" id="1.10.150.20">
    <property type="entry name" value="5' to 3' exonuclease, C-terminal subdomain"/>
    <property type="match status" value="1"/>
</dbReference>
<evidence type="ECO:0000313" key="12">
    <source>
        <dbReference type="Proteomes" id="UP000192257"/>
    </source>
</evidence>
<dbReference type="Pfam" id="PF00476">
    <property type="entry name" value="DNA_pol_A"/>
    <property type="match status" value="1"/>
</dbReference>
<dbReference type="FunFam" id="1.10.150.20:FF:000070">
    <property type="entry name" value="DNA polymerase I, putative"/>
    <property type="match status" value="1"/>
</dbReference>
<comment type="similarity">
    <text evidence="1">Belongs to the DNA polymerase type-A family.</text>
</comment>
<organism evidence="11 12">
    <name type="scientific">Trypanosoma theileri</name>
    <dbReference type="NCBI Taxonomy" id="67003"/>
    <lineage>
        <taxon>Eukaryota</taxon>
        <taxon>Discoba</taxon>
        <taxon>Euglenozoa</taxon>
        <taxon>Kinetoplastea</taxon>
        <taxon>Metakinetoplastina</taxon>
        <taxon>Trypanosomatida</taxon>
        <taxon>Trypanosomatidae</taxon>
        <taxon>Trypanosoma</taxon>
    </lineage>
</organism>
<dbReference type="AlphaFoldDB" id="A0A1X0P9E5"/>
<feature type="compositionally biased region" description="Polar residues" evidence="9">
    <location>
        <begin position="158"/>
        <end position="170"/>
    </location>
</feature>
<dbReference type="InterPro" id="IPR002298">
    <property type="entry name" value="DNA_polymerase_A"/>
</dbReference>
<sequence>MQKRQLHYPHHHHHFHHHHLQHQNYVPVTLTHIRPVEEKSNTSSVGSSDNVQKWMAFGLNKDVISSGSLGTLQLPATSPGGAVVVVEEEEAAGVVYSVEEDNNNNNNNNNNKEKRRSENDEMDSSIRRQLIALSSRVGHAREEENCVATRRERRGKNTEQTLHTNTTGIANSNNNSGSSNNSSSHDNNRNRKTNMSSGKKHNRESDGELGDHQPLVKRSAVTTTTTTTNRRKTIEEEGEEEEEKGKKSSTAEKKKKTSNRKTSTSAASKRQLKESTPPTLFSMPSDSSSESRQVTISVPFKEIDDNNINYLFNDIQDALSDQNRIQAPTLFVAFITHEGDTNFSISANTNGKVHFVRGVNPEMSHLKIKSFILRWKDEVLVIPSTPGLTFLVRVLEELPGVEIVTFNAPSLLLLLLSYRQGKLFTSCISDIRLMAWMLQTSEGSDAFTDYDVLLHSSHQQIGLSAGFRNVIGCSLKQIVCHRVYYMVPLYRSLYGQLGTLGLLPAFLKQEKRISLLCASMKLNGFTVNMSEVEGFKLRCASKMEELQASAQKLLPSMPDFNLQNLDECRIAIYEVLRLGTYLTHTESDGSSSCAVTVTKSGKLSTSEETLKLLASHHEFPRILIAYRKAAKLLQTYTVGMMETAIPLVNDEGEFTDRCITDGGNTNTSEKKLGNEKTVSDSSIKWVKLYPNFIQEGTDTGRLSCVEPNLQNLPRPRVIDVDDARVAHEAEMASFRRCFAAPAGCTLLSVDYEQIELRVLAHLSADAALVEALTHATDIHRAIAETLFRKSPVSGDERALAKRAVFGTLYGAGPRTLAAQMGVPLERAMRVAALFRAAFPHVAEFHRRVIAQCRADGGVRTLSGRRRRLQDIDDRVMGRRAGAERQAFNTVVQGSAADVVKLGMLAVEREVLRPHAGEVKLLAQIHDELVLAIPTDMLQRIVPLVTQSMAHAVSLLVPLRVTAKVGRSLGEMEEWSVDHDLGIREIP</sequence>
<dbReference type="EMBL" id="NBCO01000001">
    <property type="protein sequence ID" value="ORC93546.1"/>
    <property type="molecule type" value="Genomic_DNA"/>
</dbReference>
<dbReference type="STRING" id="67003.A0A1X0P9E5"/>
<protein>
    <recommendedName>
        <fullName evidence="2">DNA-directed DNA polymerase</fullName>
        <ecNumber evidence="2">2.7.7.7</ecNumber>
    </recommendedName>
</protein>
<reference evidence="11 12" key="1">
    <citation type="submission" date="2017-03" db="EMBL/GenBank/DDBJ databases">
        <title>An alternative strategy for trypanosome survival in the mammalian bloodstream revealed through genome and transcriptome analysis of the ubiquitous bovine parasite Trypanosoma (Megatrypanum) theileri.</title>
        <authorList>
            <person name="Kelly S."/>
            <person name="Ivens A."/>
            <person name="Mott A."/>
            <person name="O'Neill E."/>
            <person name="Emms D."/>
            <person name="Macleod O."/>
            <person name="Voorheis P."/>
            <person name="Matthews J."/>
            <person name="Matthews K."/>
            <person name="Carrington M."/>
        </authorList>
    </citation>
    <scope>NUCLEOTIDE SEQUENCE [LARGE SCALE GENOMIC DNA]</scope>
    <source>
        <strain evidence="11">Edinburgh</strain>
    </source>
</reference>
<evidence type="ECO:0000256" key="1">
    <source>
        <dbReference type="ARBA" id="ARBA00007705"/>
    </source>
</evidence>
<dbReference type="VEuPathDB" id="TriTrypDB:TM35_000014230"/>
<dbReference type="GO" id="GO:0003677">
    <property type="term" value="F:DNA binding"/>
    <property type="evidence" value="ECO:0007669"/>
    <property type="project" value="UniProtKB-KW"/>
</dbReference>
<name>A0A1X0P9E5_9TRYP</name>
<evidence type="ECO:0000256" key="3">
    <source>
        <dbReference type="ARBA" id="ARBA00022679"/>
    </source>
</evidence>
<dbReference type="GeneID" id="39980884"/>
<evidence type="ECO:0000256" key="2">
    <source>
        <dbReference type="ARBA" id="ARBA00012417"/>
    </source>
</evidence>
<feature type="compositionally biased region" description="Low complexity" evidence="9">
    <location>
        <begin position="97"/>
        <end position="110"/>
    </location>
</feature>
<keyword evidence="4" id="KW-0548">Nucleotidyltransferase</keyword>
<feature type="region of interest" description="Disordered" evidence="9">
    <location>
        <begin position="1"/>
        <end position="22"/>
    </location>
</feature>
<dbReference type="GO" id="GO:0003887">
    <property type="term" value="F:DNA-directed DNA polymerase activity"/>
    <property type="evidence" value="ECO:0007669"/>
    <property type="project" value="UniProtKB-KW"/>
</dbReference>
<dbReference type="EC" id="2.7.7.7" evidence="2"/>
<dbReference type="SMART" id="SM00482">
    <property type="entry name" value="POLAc"/>
    <property type="match status" value="1"/>
</dbReference>
<dbReference type="CDD" id="cd08638">
    <property type="entry name" value="DNA_pol_A_theta"/>
    <property type="match status" value="1"/>
</dbReference>
<dbReference type="InterPro" id="IPR019760">
    <property type="entry name" value="DNA-dir_DNA_pol_A_CS"/>
</dbReference>
<feature type="compositionally biased region" description="Polar residues" evidence="9">
    <location>
        <begin position="274"/>
        <end position="293"/>
    </location>
</feature>
<keyword evidence="12" id="KW-1185">Reference proteome</keyword>
<keyword evidence="6" id="KW-0239">DNA-directed DNA polymerase</keyword>
<keyword evidence="7" id="KW-0238">DNA-binding</keyword>
<feature type="compositionally biased region" description="Low complexity" evidence="9">
    <location>
        <begin position="171"/>
        <end position="185"/>
    </location>
</feature>
<evidence type="ECO:0000256" key="4">
    <source>
        <dbReference type="ARBA" id="ARBA00022695"/>
    </source>
</evidence>
<evidence type="ECO:0000256" key="7">
    <source>
        <dbReference type="ARBA" id="ARBA00023125"/>
    </source>
</evidence>
<dbReference type="GO" id="GO:0006302">
    <property type="term" value="P:double-strand break repair"/>
    <property type="evidence" value="ECO:0007669"/>
    <property type="project" value="TreeGrafter"/>
</dbReference>
<dbReference type="PANTHER" id="PTHR10133">
    <property type="entry name" value="DNA POLYMERASE I"/>
    <property type="match status" value="1"/>
</dbReference>
<dbReference type="Gene3D" id="1.20.1060.10">
    <property type="entry name" value="Taq DNA Polymerase, Chain T, domain 4"/>
    <property type="match status" value="1"/>
</dbReference>
<accession>A0A1X0P9E5</accession>
<feature type="domain" description="DNA-directed DNA polymerase family A palm" evidence="10">
    <location>
        <begin position="735"/>
        <end position="936"/>
    </location>
</feature>
<feature type="compositionally biased region" description="Basic residues" evidence="9">
    <location>
        <begin position="1"/>
        <end position="21"/>
    </location>
</feature>
<dbReference type="PANTHER" id="PTHR10133:SF27">
    <property type="entry name" value="DNA POLYMERASE NU"/>
    <property type="match status" value="1"/>
</dbReference>
<evidence type="ECO:0000256" key="5">
    <source>
        <dbReference type="ARBA" id="ARBA00022705"/>
    </source>
</evidence>
<comment type="catalytic activity">
    <reaction evidence="8">
        <text>DNA(n) + a 2'-deoxyribonucleoside 5'-triphosphate = DNA(n+1) + diphosphate</text>
        <dbReference type="Rhea" id="RHEA:22508"/>
        <dbReference type="Rhea" id="RHEA-COMP:17339"/>
        <dbReference type="Rhea" id="RHEA-COMP:17340"/>
        <dbReference type="ChEBI" id="CHEBI:33019"/>
        <dbReference type="ChEBI" id="CHEBI:61560"/>
        <dbReference type="ChEBI" id="CHEBI:173112"/>
        <dbReference type="EC" id="2.7.7.7"/>
    </reaction>
</comment>
<dbReference type="PRINTS" id="PR00868">
    <property type="entry name" value="DNAPOLI"/>
</dbReference>
<dbReference type="GO" id="GO:0006261">
    <property type="term" value="P:DNA-templated DNA replication"/>
    <property type="evidence" value="ECO:0007669"/>
    <property type="project" value="InterPro"/>
</dbReference>
<evidence type="ECO:0000256" key="9">
    <source>
        <dbReference type="SAM" id="MobiDB-lite"/>
    </source>
</evidence>
<feature type="compositionally biased region" description="Basic and acidic residues" evidence="9">
    <location>
        <begin position="243"/>
        <end position="252"/>
    </location>
</feature>
<evidence type="ECO:0000259" key="10">
    <source>
        <dbReference type="SMART" id="SM00482"/>
    </source>
</evidence>
<dbReference type="OrthoDB" id="2320933at2759"/>
<dbReference type="InterPro" id="IPR043502">
    <property type="entry name" value="DNA/RNA_pol_sf"/>
</dbReference>
<dbReference type="InterPro" id="IPR001098">
    <property type="entry name" value="DNA-dir_DNA_pol_A_palm_dom"/>
</dbReference>
<keyword evidence="3" id="KW-0808">Transferase</keyword>
<dbReference type="Gene3D" id="3.30.70.370">
    <property type="match status" value="1"/>
</dbReference>
<comment type="caution">
    <text evidence="11">The sequence shown here is derived from an EMBL/GenBank/DDBJ whole genome shotgun (WGS) entry which is preliminary data.</text>
</comment>
<keyword evidence="5" id="KW-0235">DNA replication</keyword>
<dbReference type="PROSITE" id="PS00447">
    <property type="entry name" value="DNA_POLYMERASE_A"/>
    <property type="match status" value="1"/>
</dbReference>
<dbReference type="SUPFAM" id="SSF56672">
    <property type="entry name" value="DNA/RNA polymerases"/>
    <property type="match status" value="1"/>
</dbReference>
<dbReference type="Proteomes" id="UP000192257">
    <property type="component" value="Unassembled WGS sequence"/>
</dbReference>
<evidence type="ECO:0000256" key="6">
    <source>
        <dbReference type="ARBA" id="ARBA00022932"/>
    </source>
</evidence>
<evidence type="ECO:0000313" key="11">
    <source>
        <dbReference type="EMBL" id="ORC93546.1"/>
    </source>
</evidence>
<feature type="compositionally biased region" description="Low complexity" evidence="9">
    <location>
        <begin position="260"/>
        <end position="269"/>
    </location>
</feature>
<gene>
    <name evidence="11" type="ORF">TM35_000014230</name>
</gene>
<proteinExistence type="inferred from homology"/>
<evidence type="ECO:0000256" key="8">
    <source>
        <dbReference type="ARBA" id="ARBA00049244"/>
    </source>
</evidence>
<feature type="region of interest" description="Disordered" evidence="9">
    <location>
        <begin position="97"/>
        <end position="293"/>
    </location>
</feature>